<sequence length="994" mass="110739">MAELDRVEGRECVVEQQIRALRALQALYGHPLWRRVIVNPAQNPSQLYTPRKAFEAHLAEAGFRDALKAASQIAASFALPLKRPRFDEGVIDEVLAFELPGAQGREDRNGRVERFDRETVERIEGFVEAEEVKQLLRNSGARLGAFVPSIEMIARIYLGLKKGYDLNYAARREIQKKIIFKYQKAQYPEQAARKACHLALRYYFAHLVDDNGSDLCEGRKAALETMKKMDVDLEGRIFESLRNACRALASERASMVTLSAEWEGRIRGATGDRETGGETALENQFVVTDGNGLANAQASSHRPGAHPEAHPMEPQLISSAEERLPFDPRTLLLGLWRRWPTLAAFVFVSCLLGVVCGVTLGSRTYESETVLLHRPTEGLSPSLLTQMNMVKIQPNLSEVRRRLKLTYTLESIGEVCDVRVQENTNMMIIRAAWNSAEGAADLANTVRDVFVENQQRMQKADVGEQIRDLEEHLEAVRRRLETADATLQEFTGTQKFAGAQKAGDLDLEAQGYLQQLASLDRLYERAKVEKETVGARGENLDHFLNGLDRGVVDGPAPSRDLEGFVGMNVRLQGLLNAIQEDRSHRANLAELSQREKEFEIARKLKERGFISEDAYQKAFAAYERQKALTVDTERIGAWREEAAKLMRERVERLEQARQKVKAKLDVLPQQQRQYVALRREATFWEGEMEGLEERLAQARRAYESRLSDFSIVSKAEVPPLPSHSNRRILAAGVASLGSLLGLALILVLELLDTRIKSGAELSLKLPLPVLGVLPRLSPDQPLFPGKEASELVEPFKVAAHHIRRAVPKKGARILVVSARHGEGATLTATNLAGCFGRQEERVLLVDAQLRSREDRGVISDLIREDGGSLKGLGAYLSSETDQLQDVVWPTALPGVECLSHAGETVNPDRIGSRRMRQLLEEASERFSLVLIDAPPALLYADADSLAPWVDGIVFVIQSRACPLSALKKALDRLRSSGAPVVGAILNRVDPLYLE</sequence>
<keyword evidence="2" id="KW-0067">ATP-binding</keyword>
<evidence type="ECO:0000256" key="1">
    <source>
        <dbReference type="ARBA" id="ARBA00022741"/>
    </source>
</evidence>
<organism evidence="4 5">
    <name type="scientific">Handelsmanbacteria sp. (strain RIFCSPLOWO2_12_FULL_64_10)</name>
    <dbReference type="NCBI Taxonomy" id="1817868"/>
    <lineage>
        <taxon>Bacteria</taxon>
        <taxon>Candidatus Handelsmaniibacteriota</taxon>
    </lineage>
</organism>
<reference evidence="4 5" key="1">
    <citation type="journal article" date="2016" name="Nat. Commun.">
        <title>Thousands of microbial genomes shed light on interconnected biogeochemical processes in an aquifer system.</title>
        <authorList>
            <person name="Anantharaman K."/>
            <person name="Brown C.T."/>
            <person name="Hug L.A."/>
            <person name="Sharon I."/>
            <person name="Castelle C.J."/>
            <person name="Probst A.J."/>
            <person name="Thomas B.C."/>
            <person name="Singh A."/>
            <person name="Wilkins M.J."/>
            <person name="Karaoz U."/>
            <person name="Brodie E.L."/>
            <person name="Williams K.H."/>
            <person name="Hubbard S.S."/>
            <person name="Banfield J.F."/>
        </authorList>
    </citation>
    <scope>NUCLEOTIDE SEQUENCE [LARGE SCALE GENOMIC DNA]</scope>
    <source>
        <strain evidence="5">RIFCSPLOWO2_12_FULL_64_10</strain>
    </source>
</reference>
<dbReference type="Gene3D" id="3.40.50.300">
    <property type="entry name" value="P-loop containing nucleotide triphosphate hydrolases"/>
    <property type="match status" value="1"/>
</dbReference>
<comment type="caution">
    <text evidence="4">The sequence shown here is derived from an EMBL/GenBank/DDBJ whole genome shotgun (WGS) entry which is preliminary data.</text>
</comment>
<protein>
    <recommendedName>
        <fullName evidence="6">AAA domain-containing protein</fullName>
    </recommendedName>
</protein>
<proteinExistence type="predicted"/>
<dbReference type="PANTHER" id="PTHR32309">
    <property type="entry name" value="TYROSINE-PROTEIN KINASE"/>
    <property type="match status" value="1"/>
</dbReference>
<evidence type="ECO:0000256" key="2">
    <source>
        <dbReference type="ARBA" id="ARBA00022840"/>
    </source>
</evidence>
<dbReference type="GO" id="GO:0004713">
    <property type="term" value="F:protein tyrosine kinase activity"/>
    <property type="evidence" value="ECO:0007669"/>
    <property type="project" value="TreeGrafter"/>
</dbReference>
<dbReference type="Proteomes" id="UP000178606">
    <property type="component" value="Unassembled WGS sequence"/>
</dbReference>
<gene>
    <name evidence="4" type="ORF">A3F84_05535</name>
</gene>
<evidence type="ECO:0000256" key="3">
    <source>
        <dbReference type="SAM" id="Coils"/>
    </source>
</evidence>
<dbReference type="InterPro" id="IPR005702">
    <property type="entry name" value="Wzc-like_C"/>
</dbReference>
<evidence type="ECO:0008006" key="6">
    <source>
        <dbReference type="Google" id="ProtNLM"/>
    </source>
</evidence>
<evidence type="ECO:0000313" key="5">
    <source>
        <dbReference type="Proteomes" id="UP000178606"/>
    </source>
</evidence>
<dbReference type="AlphaFoldDB" id="A0A1F6C686"/>
<feature type="coiled-coil region" evidence="3">
    <location>
        <begin position="639"/>
        <end position="708"/>
    </location>
</feature>
<accession>A0A1F6C686</accession>
<name>A0A1F6C686_HANXR</name>
<dbReference type="GO" id="GO:0005886">
    <property type="term" value="C:plasma membrane"/>
    <property type="evidence" value="ECO:0007669"/>
    <property type="project" value="TreeGrafter"/>
</dbReference>
<dbReference type="EMBL" id="MFKF01000399">
    <property type="protein sequence ID" value="OGG44592.1"/>
    <property type="molecule type" value="Genomic_DNA"/>
</dbReference>
<dbReference type="InterPro" id="IPR027417">
    <property type="entry name" value="P-loop_NTPase"/>
</dbReference>
<dbReference type="CDD" id="cd05387">
    <property type="entry name" value="BY-kinase"/>
    <property type="match status" value="1"/>
</dbReference>
<keyword evidence="1" id="KW-0547">Nucleotide-binding</keyword>
<keyword evidence="3" id="KW-0175">Coiled coil</keyword>
<dbReference type="SUPFAM" id="SSF52540">
    <property type="entry name" value="P-loop containing nucleoside triphosphate hydrolases"/>
    <property type="match status" value="1"/>
</dbReference>
<evidence type="ECO:0000313" key="4">
    <source>
        <dbReference type="EMBL" id="OGG44592.1"/>
    </source>
</evidence>
<dbReference type="InterPro" id="IPR050445">
    <property type="entry name" value="Bact_polysacc_biosynth/exp"/>
</dbReference>
<dbReference type="PANTHER" id="PTHR32309:SF13">
    <property type="entry name" value="FERRIC ENTEROBACTIN TRANSPORT PROTEIN FEPE"/>
    <property type="match status" value="1"/>
</dbReference>
<feature type="coiled-coil region" evidence="3">
    <location>
        <begin position="459"/>
        <end position="529"/>
    </location>
</feature>